<dbReference type="PANTHER" id="PTHR37319:SF1">
    <property type="entry name" value="TRANSPOSASE TN5 DIMERISATION DOMAIN-CONTAINING PROTEIN"/>
    <property type="match status" value="1"/>
</dbReference>
<accession>A0A918P7T4</accession>
<dbReference type="SUPFAM" id="SSF53098">
    <property type="entry name" value="Ribonuclease H-like"/>
    <property type="match status" value="1"/>
</dbReference>
<dbReference type="GO" id="GO:0006313">
    <property type="term" value="P:DNA transposition"/>
    <property type="evidence" value="ECO:0007669"/>
    <property type="project" value="InterPro"/>
</dbReference>
<name>A0A918P7T4_9NEIS</name>
<sequence>MLTNREAGSVDDLSQWIEWYRARWEIEMYFHVLKNGCRVEALQLGSRGKVELALAIYMVVSWRIARLMRLSRTQPDMKADQLFSREEWQAAYLMKRKVLPKETPSLREVVRLVAMVGGFMGRKNDGEPGAQTLWQGLERVRTFVEHFDYARGVIGSIKSTGQ</sequence>
<evidence type="ECO:0000259" key="2">
    <source>
        <dbReference type="Pfam" id="PF02281"/>
    </source>
</evidence>
<dbReference type="Pfam" id="PF02281">
    <property type="entry name" value="Dimer_Tnp_Tn5"/>
    <property type="match status" value="1"/>
</dbReference>
<proteinExistence type="predicted"/>
<organism evidence="3 4">
    <name type="scientific">Paludibacterium paludis</name>
    <dbReference type="NCBI Taxonomy" id="1225769"/>
    <lineage>
        <taxon>Bacteria</taxon>
        <taxon>Pseudomonadati</taxon>
        <taxon>Pseudomonadota</taxon>
        <taxon>Betaproteobacteria</taxon>
        <taxon>Neisseriales</taxon>
        <taxon>Chromobacteriaceae</taxon>
        <taxon>Paludibacterium</taxon>
    </lineage>
</organism>
<feature type="domain" description="Transposase IS4-like" evidence="1">
    <location>
        <begin position="15"/>
        <end position="58"/>
    </location>
</feature>
<reference evidence="3" key="1">
    <citation type="journal article" date="2014" name="Int. J. Syst. Evol. Microbiol.">
        <title>Complete genome sequence of Corynebacterium casei LMG S-19264T (=DSM 44701T), isolated from a smear-ripened cheese.</title>
        <authorList>
            <consortium name="US DOE Joint Genome Institute (JGI-PGF)"/>
            <person name="Walter F."/>
            <person name="Albersmeier A."/>
            <person name="Kalinowski J."/>
            <person name="Ruckert C."/>
        </authorList>
    </citation>
    <scope>NUCLEOTIDE SEQUENCE</scope>
    <source>
        <strain evidence="3">KCTC 32182</strain>
    </source>
</reference>
<dbReference type="Gene3D" id="1.10.740.10">
    <property type="entry name" value="Transferase Inhibitor Protein From Tn5, Chain"/>
    <property type="match status" value="1"/>
</dbReference>
<comment type="caution">
    <text evidence="3">The sequence shown here is derived from an EMBL/GenBank/DDBJ whole genome shotgun (WGS) entry which is preliminary data.</text>
</comment>
<dbReference type="InterPro" id="IPR047768">
    <property type="entry name" value="Tn5p-like"/>
</dbReference>
<dbReference type="InterPro" id="IPR014737">
    <property type="entry name" value="Transposase_Tn5-like_C"/>
</dbReference>
<dbReference type="PANTHER" id="PTHR37319">
    <property type="entry name" value="TRANSPOSASE"/>
    <property type="match status" value="1"/>
</dbReference>
<dbReference type="Pfam" id="PF01609">
    <property type="entry name" value="DDE_Tnp_1"/>
    <property type="match status" value="1"/>
</dbReference>
<dbReference type="GO" id="GO:0004803">
    <property type="term" value="F:transposase activity"/>
    <property type="evidence" value="ECO:0007669"/>
    <property type="project" value="InterPro"/>
</dbReference>
<dbReference type="EMBL" id="BMYX01000044">
    <property type="protein sequence ID" value="GGY30449.1"/>
    <property type="molecule type" value="Genomic_DNA"/>
</dbReference>
<dbReference type="AlphaFoldDB" id="A0A918P7T4"/>
<keyword evidence="4" id="KW-1185">Reference proteome</keyword>
<gene>
    <name evidence="3" type="ORF">GCM10011289_36220</name>
</gene>
<evidence type="ECO:0008006" key="5">
    <source>
        <dbReference type="Google" id="ProtNLM"/>
    </source>
</evidence>
<dbReference type="InterPro" id="IPR002559">
    <property type="entry name" value="Transposase_11"/>
</dbReference>
<evidence type="ECO:0000313" key="4">
    <source>
        <dbReference type="Proteomes" id="UP000645257"/>
    </source>
</evidence>
<dbReference type="Proteomes" id="UP000645257">
    <property type="component" value="Unassembled WGS sequence"/>
</dbReference>
<reference evidence="3" key="2">
    <citation type="submission" date="2020-09" db="EMBL/GenBank/DDBJ databases">
        <authorList>
            <person name="Sun Q."/>
            <person name="Kim S."/>
        </authorList>
    </citation>
    <scope>NUCLEOTIDE SEQUENCE</scope>
    <source>
        <strain evidence="3">KCTC 32182</strain>
    </source>
</reference>
<dbReference type="InterPro" id="IPR003201">
    <property type="entry name" value="Transposase_Tn5"/>
</dbReference>
<dbReference type="GO" id="GO:0003677">
    <property type="term" value="F:DNA binding"/>
    <property type="evidence" value="ECO:0007669"/>
    <property type="project" value="InterPro"/>
</dbReference>
<protein>
    <recommendedName>
        <fullName evidence="5">DDE family transposase</fullName>
    </recommendedName>
</protein>
<dbReference type="Gene3D" id="3.90.350.10">
    <property type="entry name" value="Transposase Inhibitor Protein From Tn5, Chain A, domain 1"/>
    <property type="match status" value="1"/>
</dbReference>
<dbReference type="InterPro" id="IPR012337">
    <property type="entry name" value="RNaseH-like_sf"/>
</dbReference>
<feature type="domain" description="Transposase Tn5 dimerisation" evidence="2">
    <location>
        <begin position="59"/>
        <end position="152"/>
    </location>
</feature>
<evidence type="ECO:0000313" key="3">
    <source>
        <dbReference type="EMBL" id="GGY30449.1"/>
    </source>
</evidence>
<evidence type="ECO:0000259" key="1">
    <source>
        <dbReference type="Pfam" id="PF01609"/>
    </source>
</evidence>